<protein>
    <submittedName>
        <fullName evidence="1">Uncharacterized protein</fullName>
    </submittedName>
</protein>
<dbReference type="RefSeq" id="WP_168066192.1">
    <property type="nucleotide sequence ID" value="NZ_CP108085.1"/>
</dbReference>
<dbReference type="EMBL" id="CP108085">
    <property type="protein sequence ID" value="WUP73752.1"/>
    <property type="molecule type" value="Genomic_DNA"/>
</dbReference>
<dbReference type="Proteomes" id="UP001432011">
    <property type="component" value="Chromosome"/>
</dbReference>
<reference evidence="1" key="1">
    <citation type="submission" date="2022-10" db="EMBL/GenBank/DDBJ databases">
        <title>The complete genomes of actinobacterial strains from the NBC collection.</title>
        <authorList>
            <person name="Joergensen T.S."/>
            <person name="Alvarez Arevalo M."/>
            <person name="Sterndorff E.B."/>
            <person name="Faurdal D."/>
            <person name="Vuksanovic O."/>
            <person name="Mourched A.-S."/>
            <person name="Charusanti P."/>
            <person name="Shaw S."/>
            <person name="Blin K."/>
            <person name="Weber T."/>
        </authorList>
    </citation>
    <scope>NUCLEOTIDE SEQUENCE</scope>
    <source>
        <strain evidence="1">NBC_00254</strain>
    </source>
</reference>
<evidence type="ECO:0000313" key="1">
    <source>
        <dbReference type="EMBL" id="WUP73752.1"/>
    </source>
</evidence>
<gene>
    <name evidence="1" type="ORF">OG913_30870</name>
</gene>
<keyword evidence="2" id="KW-1185">Reference proteome</keyword>
<proteinExistence type="predicted"/>
<name>A0ABZ1SMQ4_9ACTN</name>
<organism evidence="1 2">
    <name type="scientific">Microbispora hainanensis</name>
    <dbReference type="NCBI Taxonomy" id="568844"/>
    <lineage>
        <taxon>Bacteria</taxon>
        <taxon>Bacillati</taxon>
        <taxon>Actinomycetota</taxon>
        <taxon>Actinomycetes</taxon>
        <taxon>Streptosporangiales</taxon>
        <taxon>Streptosporangiaceae</taxon>
        <taxon>Microbispora</taxon>
    </lineage>
</organism>
<evidence type="ECO:0000313" key="2">
    <source>
        <dbReference type="Proteomes" id="UP001432011"/>
    </source>
</evidence>
<accession>A0ABZ1SMQ4</accession>
<sequence>MIGSHPVADGRMVEAFLASSAGTSDSAFETDVTAARERLRDEMRSTWPDA</sequence>